<feature type="signal peptide" evidence="1">
    <location>
        <begin position="1"/>
        <end position="22"/>
    </location>
</feature>
<proteinExistence type="predicted"/>
<keyword evidence="3" id="KW-1185">Reference proteome</keyword>
<dbReference type="EMBL" id="CP104694">
    <property type="protein sequence ID" value="UXI67178.1"/>
    <property type="molecule type" value="Genomic_DNA"/>
</dbReference>
<dbReference type="RefSeq" id="WP_261694154.1">
    <property type="nucleotide sequence ID" value="NZ_CP104694.1"/>
</dbReference>
<keyword evidence="1" id="KW-0732">Signal</keyword>
<feature type="chain" id="PRO_5045071602" evidence="1">
    <location>
        <begin position="23"/>
        <end position="125"/>
    </location>
</feature>
<evidence type="ECO:0000313" key="2">
    <source>
        <dbReference type="EMBL" id="UXI67178.1"/>
    </source>
</evidence>
<accession>A0ABY6BAT5</accession>
<evidence type="ECO:0000256" key="1">
    <source>
        <dbReference type="SAM" id="SignalP"/>
    </source>
</evidence>
<name>A0ABY6BAT5_9GAMM</name>
<protein>
    <submittedName>
        <fullName evidence="2">DUF3060 domain-containing protein</fullName>
    </submittedName>
</protein>
<dbReference type="InterPro" id="IPR021417">
    <property type="entry name" value="DUF3060"/>
</dbReference>
<reference evidence="2" key="1">
    <citation type="submission" date="2022-09" db="EMBL/GenBank/DDBJ databases">
        <title>Tahibacter sp. nov., isolated from a fresh water.</title>
        <authorList>
            <person name="Baek J.H."/>
            <person name="Lee J.K."/>
            <person name="Kim J.M."/>
            <person name="Jeon C.O."/>
        </authorList>
    </citation>
    <scope>NUCLEOTIDE SEQUENCE</scope>
    <source>
        <strain evidence="2">W38</strain>
    </source>
</reference>
<dbReference type="Proteomes" id="UP001064632">
    <property type="component" value="Chromosome"/>
</dbReference>
<dbReference type="Pfam" id="PF11259">
    <property type="entry name" value="DUF3060"/>
    <property type="match status" value="1"/>
</dbReference>
<gene>
    <name evidence="2" type="ORF">N4264_20910</name>
</gene>
<sequence length="125" mass="12772">MKTFACSVLALAGLLVAQASVAQSDNPDGKIEQNNNKAVTHNCGEAGSLSLVGSGNEVTVTGECTLVAIKGGNNTVRINRVSQINVDGDGNQVSWVDGTGPGNQATSKVAGRNNVVTQEKPVEAH</sequence>
<evidence type="ECO:0000313" key="3">
    <source>
        <dbReference type="Proteomes" id="UP001064632"/>
    </source>
</evidence>
<organism evidence="2 3">
    <name type="scientific">Tahibacter amnicola</name>
    <dbReference type="NCBI Taxonomy" id="2976241"/>
    <lineage>
        <taxon>Bacteria</taxon>
        <taxon>Pseudomonadati</taxon>
        <taxon>Pseudomonadota</taxon>
        <taxon>Gammaproteobacteria</taxon>
        <taxon>Lysobacterales</taxon>
        <taxon>Rhodanobacteraceae</taxon>
        <taxon>Tahibacter</taxon>
    </lineage>
</organism>